<dbReference type="PANTHER" id="PTHR35391:SF5">
    <property type="entry name" value="DUF6590 DOMAIN-CONTAINING PROTEIN"/>
    <property type="match status" value="1"/>
</dbReference>
<proteinExistence type="predicted"/>
<reference evidence="3 4" key="1">
    <citation type="journal article" date="2020" name="Genomics">
        <title>Complete, high-quality genomes from long-read metagenomic sequencing of two wolf lichen thalli reveals enigmatic genome architecture.</title>
        <authorList>
            <person name="McKenzie S.K."/>
            <person name="Walston R.F."/>
            <person name="Allen J.L."/>
        </authorList>
    </citation>
    <scope>NUCLEOTIDE SEQUENCE [LARGE SCALE GENOMIC DNA]</scope>
    <source>
        <strain evidence="3">WasteWater2</strain>
    </source>
</reference>
<feature type="compositionally biased region" description="Low complexity" evidence="1">
    <location>
        <begin position="409"/>
        <end position="421"/>
    </location>
</feature>
<dbReference type="GeneID" id="59285335"/>
<comment type="caution">
    <text evidence="3">The sequence shown here is derived from an EMBL/GenBank/DDBJ whole genome shotgun (WGS) entry which is preliminary data.</text>
</comment>
<dbReference type="InterPro" id="IPR058925">
    <property type="entry name" value="zf-C2H2_AcuF"/>
</dbReference>
<dbReference type="EMBL" id="JACCJC010000011">
    <property type="protein sequence ID" value="KAF6238035.1"/>
    <property type="molecule type" value="Genomic_DNA"/>
</dbReference>
<feature type="region of interest" description="Disordered" evidence="1">
    <location>
        <begin position="168"/>
        <end position="198"/>
    </location>
</feature>
<name>A0A8H6L761_9LECA</name>
<gene>
    <name evidence="3" type="ORF">HO173_003669</name>
</gene>
<dbReference type="AlphaFoldDB" id="A0A8H6L761"/>
<sequence>MVSETPHPDALRAETDELLCESNDGGSSFSLIMMGTLNDTNDENEPMLILHLEDVTEAINQMYNLASQIRSPKLRTIRTDIDIYKKVDGEIKSKYIKMRKRAELQGIEHIVLQSRKLLIESRDEEADLVLMHEDQCLIQRLQKANNARRQQFECWRRSKQRSIRAASKAIETVPSSQHHDERLTKVPKHDTPSLVQPSEVSRPLLSSVPALPKDYILRGNYKYTYSGTSPGLTVPGLSGEKVSWPKSPVAGPLKEDFECPFCFYFCTPRYSEGAAWRSHLKHDLRPYVCTYDGFTEPNVLYDSWEEWTRHEQWAHQQSIWRCPEHPQHEHVELAAYEDHVRTYHAASIHQLLSSELVKSQESVSQVCDRPCPFCRLEIERSIDLQQHIAGHLESIALLTLPNMDDTDGNSEAGNANSNSTNHNYAES</sequence>
<organism evidence="3 4">
    <name type="scientific">Letharia columbiana</name>
    <dbReference type="NCBI Taxonomy" id="112416"/>
    <lineage>
        <taxon>Eukaryota</taxon>
        <taxon>Fungi</taxon>
        <taxon>Dikarya</taxon>
        <taxon>Ascomycota</taxon>
        <taxon>Pezizomycotina</taxon>
        <taxon>Lecanoromycetes</taxon>
        <taxon>OSLEUM clade</taxon>
        <taxon>Lecanoromycetidae</taxon>
        <taxon>Lecanorales</taxon>
        <taxon>Lecanorineae</taxon>
        <taxon>Parmeliaceae</taxon>
        <taxon>Letharia</taxon>
    </lineage>
</organism>
<evidence type="ECO:0000313" key="3">
    <source>
        <dbReference type="EMBL" id="KAF6238035.1"/>
    </source>
</evidence>
<dbReference type="Pfam" id="PF26082">
    <property type="entry name" value="zf-C2H2_AcuF"/>
    <property type="match status" value="1"/>
</dbReference>
<accession>A0A8H6L761</accession>
<feature type="compositionally biased region" description="Basic and acidic residues" evidence="1">
    <location>
        <begin position="177"/>
        <end position="191"/>
    </location>
</feature>
<dbReference type="Proteomes" id="UP000578531">
    <property type="component" value="Unassembled WGS sequence"/>
</dbReference>
<dbReference type="RefSeq" id="XP_037167349.1">
    <property type="nucleotide sequence ID" value="XM_037305594.1"/>
</dbReference>
<dbReference type="OrthoDB" id="6133115at2759"/>
<feature type="domain" description="Oxidoreductase acuF-like C2H2 type zinc-finger" evidence="2">
    <location>
        <begin position="255"/>
        <end position="284"/>
    </location>
</feature>
<evidence type="ECO:0000256" key="1">
    <source>
        <dbReference type="SAM" id="MobiDB-lite"/>
    </source>
</evidence>
<protein>
    <recommendedName>
        <fullName evidence="2">Oxidoreductase acuF-like C2H2 type zinc-finger domain-containing protein</fullName>
    </recommendedName>
</protein>
<feature type="region of interest" description="Disordered" evidence="1">
    <location>
        <begin position="406"/>
        <end position="427"/>
    </location>
</feature>
<evidence type="ECO:0000259" key="2">
    <source>
        <dbReference type="Pfam" id="PF26082"/>
    </source>
</evidence>
<keyword evidence="4" id="KW-1185">Reference proteome</keyword>
<dbReference type="PANTHER" id="PTHR35391">
    <property type="entry name" value="C2H2-TYPE DOMAIN-CONTAINING PROTEIN-RELATED"/>
    <property type="match status" value="1"/>
</dbReference>
<evidence type="ECO:0000313" key="4">
    <source>
        <dbReference type="Proteomes" id="UP000578531"/>
    </source>
</evidence>